<evidence type="ECO:0000256" key="7">
    <source>
        <dbReference type="ARBA" id="ARBA00023163"/>
    </source>
</evidence>
<dbReference type="Pfam" id="PF00072">
    <property type="entry name" value="Response_reg"/>
    <property type="match status" value="1"/>
</dbReference>
<dbReference type="PROSITE" id="PS50110">
    <property type="entry name" value="RESPONSE_REGULATORY"/>
    <property type="match status" value="1"/>
</dbReference>
<evidence type="ECO:0000256" key="4">
    <source>
        <dbReference type="ARBA" id="ARBA00023012"/>
    </source>
</evidence>
<dbReference type="InterPro" id="IPR020449">
    <property type="entry name" value="Tscrpt_reg_AraC-type_HTH"/>
</dbReference>
<evidence type="ECO:0000256" key="3">
    <source>
        <dbReference type="ARBA" id="ARBA00022553"/>
    </source>
</evidence>
<keyword evidence="4" id="KW-0902">Two-component regulatory system</keyword>
<proteinExistence type="predicted"/>
<evidence type="ECO:0000313" key="11">
    <source>
        <dbReference type="EMBL" id="MFC7151829.1"/>
    </source>
</evidence>
<dbReference type="RefSeq" id="WP_378052318.1">
    <property type="nucleotide sequence ID" value="NZ_JBHMDN010000048.1"/>
</dbReference>
<dbReference type="InterPro" id="IPR001789">
    <property type="entry name" value="Sig_transdc_resp-reg_receiver"/>
</dbReference>
<keyword evidence="2" id="KW-0963">Cytoplasm</keyword>
<keyword evidence="12" id="KW-1185">Reference proteome</keyword>
<dbReference type="InterPro" id="IPR009057">
    <property type="entry name" value="Homeodomain-like_sf"/>
</dbReference>
<comment type="subcellular location">
    <subcellularLocation>
        <location evidence="1">Cytoplasm</location>
    </subcellularLocation>
</comment>
<dbReference type="InterPro" id="IPR011006">
    <property type="entry name" value="CheY-like_superfamily"/>
</dbReference>
<keyword evidence="5" id="KW-0805">Transcription regulation</keyword>
<dbReference type="SMART" id="SM00448">
    <property type="entry name" value="REC"/>
    <property type="match status" value="1"/>
</dbReference>
<evidence type="ECO:0000259" key="9">
    <source>
        <dbReference type="PROSITE" id="PS01124"/>
    </source>
</evidence>
<dbReference type="InterPro" id="IPR051552">
    <property type="entry name" value="HptR"/>
</dbReference>
<dbReference type="SUPFAM" id="SSF52172">
    <property type="entry name" value="CheY-like"/>
    <property type="match status" value="1"/>
</dbReference>
<sequence length="419" mass="48900">MTSLLIVDDDRYIREGLKKLVDWNSLEIDDLLEAEGGNEAMEKIGKYSPSIVLTDIRMPKGSGLELIEYIRSRGLETLIIVLSGYNEYEYIRQAMKFQIEDYLLKPVDAAELTDILASCTERLRDRWIQTQMQRESFLLLKNNILLRWAQNRIQQDQLREKLRFLNLSLLPYGQYQICLISWRSVHEDQLPPAEEQFRSFAIWNSMEEAAADTGKGVCFINEDRQIIVLFMGNEQDPEVFRAQNLAWMNELSPRYAALLKTTWINHWGEVVDLPSRVHESYGKALAEWNDSRAEAVNHTLAIVSRNPTIRLVERYMQENYGDELSLQLLADRFDVNNVYLGRLFKEETGEYFNDYLNRVRLDHARRLLLDTTLKASIIANQVGFLDSNYFFRKFKQKYGLSPTDYRVQAPLVDSDHDGN</sequence>
<dbReference type="PROSITE" id="PS01124">
    <property type="entry name" value="HTH_ARAC_FAMILY_2"/>
    <property type="match status" value="1"/>
</dbReference>
<dbReference type="Proteomes" id="UP001596378">
    <property type="component" value="Unassembled WGS sequence"/>
</dbReference>
<gene>
    <name evidence="11" type="ORF">ACFQMJ_25100</name>
</gene>
<dbReference type="InterPro" id="IPR018060">
    <property type="entry name" value="HTH_AraC"/>
</dbReference>
<reference evidence="12" key="1">
    <citation type="journal article" date="2019" name="Int. J. Syst. Evol. Microbiol.">
        <title>The Global Catalogue of Microorganisms (GCM) 10K type strain sequencing project: providing services to taxonomists for standard genome sequencing and annotation.</title>
        <authorList>
            <consortium name="The Broad Institute Genomics Platform"/>
            <consortium name="The Broad Institute Genome Sequencing Center for Infectious Disease"/>
            <person name="Wu L."/>
            <person name="Ma J."/>
        </authorList>
    </citation>
    <scope>NUCLEOTIDE SEQUENCE [LARGE SCALE GENOMIC DNA]</scope>
    <source>
        <strain evidence="12">KCTC 12907</strain>
    </source>
</reference>
<keyword evidence="3 8" id="KW-0597">Phosphoprotein</keyword>
<keyword evidence="7" id="KW-0804">Transcription</keyword>
<dbReference type="Pfam" id="PF12833">
    <property type="entry name" value="HTH_18"/>
    <property type="match status" value="1"/>
</dbReference>
<evidence type="ECO:0000256" key="6">
    <source>
        <dbReference type="ARBA" id="ARBA00023125"/>
    </source>
</evidence>
<evidence type="ECO:0000256" key="5">
    <source>
        <dbReference type="ARBA" id="ARBA00023015"/>
    </source>
</evidence>
<dbReference type="PRINTS" id="PR00032">
    <property type="entry name" value="HTHARAC"/>
</dbReference>
<name>A0ABW2FIL6_9BACL</name>
<feature type="modified residue" description="4-aspartylphosphate" evidence="8">
    <location>
        <position position="55"/>
    </location>
</feature>
<accession>A0ABW2FIL6</accession>
<keyword evidence="6" id="KW-0238">DNA-binding</keyword>
<dbReference type="CDD" id="cd17536">
    <property type="entry name" value="REC_YesN-like"/>
    <property type="match status" value="1"/>
</dbReference>
<dbReference type="EMBL" id="JBHTAI010000018">
    <property type="protein sequence ID" value="MFC7151829.1"/>
    <property type="molecule type" value="Genomic_DNA"/>
</dbReference>
<comment type="caution">
    <text evidence="11">The sequence shown here is derived from an EMBL/GenBank/DDBJ whole genome shotgun (WGS) entry which is preliminary data.</text>
</comment>
<dbReference type="PANTHER" id="PTHR42713:SF3">
    <property type="entry name" value="TRANSCRIPTIONAL REGULATORY PROTEIN HPTR"/>
    <property type="match status" value="1"/>
</dbReference>
<feature type="domain" description="HTH araC/xylS-type" evidence="9">
    <location>
        <begin position="310"/>
        <end position="408"/>
    </location>
</feature>
<dbReference type="SMART" id="SM00342">
    <property type="entry name" value="HTH_ARAC"/>
    <property type="match status" value="1"/>
</dbReference>
<feature type="domain" description="Response regulatory" evidence="10">
    <location>
        <begin position="3"/>
        <end position="120"/>
    </location>
</feature>
<evidence type="ECO:0000256" key="8">
    <source>
        <dbReference type="PROSITE-ProRule" id="PRU00169"/>
    </source>
</evidence>
<evidence type="ECO:0000256" key="1">
    <source>
        <dbReference type="ARBA" id="ARBA00004496"/>
    </source>
</evidence>
<evidence type="ECO:0000313" key="12">
    <source>
        <dbReference type="Proteomes" id="UP001596378"/>
    </source>
</evidence>
<protein>
    <submittedName>
        <fullName evidence="11">Response regulator</fullName>
    </submittedName>
</protein>
<dbReference type="PANTHER" id="PTHR42713">
    <property type="entry name" value="HISTIDINE KINASE-RELATED"/>
    <property type="match status" value="1"/>
</dbReference>
<dbReference type="SUPFAM" id="SSF46689">
    <property type="entry name" value="Homeodomain-like"/>
    <property type="match status" value="2"/>
</dbReference>
<dbReference type="Gene3D" id="3.40.50.2300">
    <property type="match status" value="1"/>
</dbReference>
<dbReference type="Gene3D" id="1.10.10.60">
    <property type="entry name" value="Homeodomain-like"/>
    <property type="match status" value="2"/>
</dbReference>
<evidence type="ECO:0000259" key="10">
    <source>
        <dbReference type="PROSITE" id="PS50110"/>
    </source>
</evidence>
<evidence type="ECO:0000256" key="2">
    <source>
        <dbReference type="ARBA" id="ARBA00022490"/>
    </source>
</evidence>
<organism evidence="11 12">
    <name type="scientific">Cohnella cellulosilytica</name>
    <dbReference type="NCBI Taxonomy" id="986710"/>
    <lineage>
        <taxon>Bacteria</taxon>
        <taxon>Bacillati</taxon>
        <taxon>Bacillota</taxon>
        <taxon>Bacilli</taxon>
        <taxon>Bacillales</taxon>
        <taxon>Paenibacillaceae</taxon>
        <taxon>Cohnella</taxon>
    </lineage>
</organism>